<dbReference type="NCBIfam" id="TIGR00044">
    <property type="entry name" value="YggS family pyridoxal phosphate-dependent enzyme"/>
    <property type="match status" value="1"/>
</dbReference>
<name>A0ABT1S280_9FIRM</name>
<dbReference type="Pfam" id="PF01168">
    <property type="entry name" value="Ala_racemase_N"/>
    <property type="match status" value="1"/>
</dbReference>
<sequence>MMENSFDEQYRYFDENFAVIRQEIAEAALKSGRNPDEVSLLAATKTVPVQVINYAISQGLTCIGENRVQELLDKYELLQLGSCDCQFIGQLQTNKVKYLVGKVSCIQSLDSMKLAEEISRQANRAGLMINTLVEVNIGREENKGGVLPEELFDFVSEAAALPGLQINGLMAIPPICEKSTELYAYFSSMHQYYVDIRAKKIDNVNMNCLSMGMSSDYKEAIACGATMVRIGSSLFGKRKLR</sequence>
<dbReference type="InterPro" id="IPR029066">
    <property type="entry name" value="PLP-binding_barrel"/>
</dbReference>
<evidence type="ECO:0000313" key="6">
    <source>
        <dbReference type="Proteomes" id="UP001524473"/>
    </source>
</evidence>
<comment type="similarity">
    <text evidence="2 3">Belongs to the pyridoxal phosphate-binding protein YggS/PROSC family.</text>
</comment>
<dbReference type="CDD" id="cd00635">
    <property type="entry name" value="PLPDE_III_YBL036c_like"/>
    <property type="match status" value="1"/>
</dbReference>
<dbReference type="EMBL" id="JANFZH010000036">
    <property type="protein sequence ID" value="MCQ4841041.1"/>
    <property type="molecule type" value="Genomic_DNA"/>
</dbReference>
<gene>
    <name evidence="5" type="ORF">NE695_14085</name>
</gene>
<keyword evidence="6" id="KW-1185">Reference proteome</keyword>
<evidence type="ECO:0000256" key="2">
    <source>
        <dbReference type="HAMAP-Rule" id="MF_02087"/>
    </source>
</evidence>
<keyword evidence="1 2" id="KW-0663">Pyridoxal phosphate</keyword>
<dbReference type="RefSeq" id="WP_066866155.1">
    <property type="nucleotide sequence ID" value="NZ_CABKVV010000014.1"/>
</dbReference>
<dbReference type="PANTHER" id="PTHR10146">
    <property type="entry name" value="PROLINE SYNTHETASE CO-TRANSCRIBED BACTERIAL HOMOLOG PROTEIN"/>
    <property type="match status" value="1"/>
</dbReference>
<dbReference type="SUPFAM" id="SSF51419">
    <property type="entry name" value="PLP-binding barrel"/>
    <property type="match status" value="1"/>
</dbReference>
<feature type="modified residue" description="N6-(pyridoxal phosphate)lysine" evidence="2">
    <location>
        <position position="45"/>
    </location>
</feature>
<dbReference type="InterPro" id="IPR001608">
    <property type="entry name" value="Ala_racemase_N"/>
</dbReference>
<reference evidence="5 6" key="1">
    <citation type="submission" date="2022-06" db="EMBL/GenBank/DDBJ databases">
        <title>Isolation of gut microbiota from human fecal samples.</title>
        <authorList>
            <person name="Pamer E.G."/>
            <person name="Barat B."/>
            <person name="Waligurski E."/>
            <person name="Medina S."/>
            <person name="Paddock L."/>
            <person name="Mostad J."/>
        </authorList>
    </citation>
    <scope>NUCLEOTIDE SEQUENCE [LARGE SCALE GENOMIC DNA]</scope>
    <source>
        <strain evidence="5 6">DFI.9.73</strain>
    </source>
</reference>
<comment type="function">
    <text evidence="2">Pyridoxal 5'-phosphate (PLP)-binding protein, which is involved in PLP homeostasis.</text>
</comment>
<dbReference type="Proteomes" id="UP001524473">
    <property type="component" value="Unassembled WGS sequence"/>
</dbReference>
<evidence type="ECO:0000256" key="1">
    <source>
        <dbReference type="ARBA" id="ARBA00022898"/>
    </source>
</evidence>
<dbReference type="HAMAP" id="MF_02087">
    <property type="entry name" value="PLP_homeostasis"/>
    <property type="match status" value="1"/>
</dbReference>
<protein>
    <recommendedName>
        <fullName evidence="2">Pyridoxal phosphate homeostasis protein</fullName>
        <shortName evidence="2">PLP homeostasis protein</shortName>
    </recommendedName>
</protein>
<dbReference type="Gene3D" id="3.20.20.10">
    <property type="entry name" value="Alanine racemase"/>
    <property type="match status" value="1"/>
</dbReference>
<proteinExistence type="inferred from homology"/>
<dbReference type="GeneID" id="90533232"/>
<comment type="caution">
    <text evidence="5">The sequence shown here is derived from an EMBL/GenBank/DDBJ whole genome shotgun (WGS) entry which is preliminary data.</text>
</comment>
<evidence type="ECO:0000313" key="5">
    <source>
        <dbReference type="EMBL" id="MCQ4841041.1"/>
    </source>
</evidence>
<feature type="domain" description="Alanine racemase N-terminal" evidence="4">
    <location>
        <begin position="49"/>
        <end position="237"/>
    </location>
</feature>
<dbReference type="PIRSF" id="PIRSF004848">
    <property type="entry name" value="YBL036c_PLPDEIII"/>
    <property type="match status" value="1"/>
</dbReference>
<dbReference type="InterPro" id="IPR011078">
    <property type="entry name" value="PyrdxlP_homeostasis"/>
</dbReference>
<dbReference type="PANTHER" id="PTHR10146:SF14">
    <property type="entry name" value="PYRIDOXAL PHOSPHATE HOMEOSTASIS PROTEIN"/>
    <property type="match status" value="1"/>
</dbReference>
<evidence type="ECO:0000256" key="3">
    <source>
        <dbReference type="RuleBase" id="RU004514"/>
    </source>
</evidence>
<evidence type="ECO:0000259" key="4">
    <source>
        <dbReference type="Pfam" id="PF01168"/>
    </source>
</evidence>
<organism evidence="5 6">
    <name type="scientific">Neglectibacter timonensis</name>
    <dbReference type="NCBI Taxonomy" id="1776382"/>
    <lineage>
        <taxon>Bacteria</taxon>
        <taxon>Bacillati</taxon>
        <taxon>Bacillota</taxon>
        <taxon>Clostridia</taxon>
        <taxon>Eubacteriales</taxon>
        <taxon>Oscillospiraceae</taxon>
        <taxon>Neglectibacter</taxon>
    </lineage>
</organism>
<accession>A0ABT1S280</accession>